<keyword evidence="7 10" id="KW-0812">Transmembrane</keyword>
<accession>A0A7R9Z938</accession>
<comment type="subcellular location">
    <subcellularLocation>
        <location evidence="10">Endoplasmic reticulum membrane</location>
        <topology evidence="10">Multi-pass membrane protein</topology>
    </subcellularLocation>
    <subcellularLocation>
        <location evidence="1">Membrane</location>
        <topology evidence="1">Multi-pass membrane protein</topology>
    </subcellularLocation>
</comment>
<dbReference type="EC" id="2.1.1.100" evidence="3 10"/>
<dbReference type="GO" id="GO:0005789">
    <property type="term" value="C:endoplasmic reticulum membrane"/>
    <property type="evidence" value="ECO:0007669"/>
    <property type="project" value="UniProtKB-SubCell"/>
</dbReference>
<feature type="region of interest" description="Disordered" evidence="11">
    <location>
        <begin position="1"/>
        <end position="132"/>
    </location>
</feature>
<evidence type="ECO:0000256" key="9">
    <source>
        <dbReference type="ARBA" id="ARBA00023136"/>
    </source>
</evidence>
<evidence type="ECO:0000256" key="4">
    <source>
        <dbReference type="ARBA" id="ARBA00022603"/>
    </source>
</evidence>
<protein>
    <recommendedName>
        <fullName evidence="3 10">Protein-S-isoprenylcysteine O-methyltransferase</fullName>
        <ecNumber evidence="3 10">2.1.1.100</ecNumber>
    </recommendedName>
</protein>
<keyword evidence="9 10" id="KW-0472">Membrane</keyword>
<evidence type="ECO:0000256" key="1">
    <source>
        <dbReference type="ARBA" id="ARBA00004141"/>
    </source>
</evidence>
<dbReference type="PROSITE" id="PS51564">
    <property type="entry name" value="SAM_ICMT"/>
    <property type="match status" value="1"/>
</dbReference>
<name>A0A7R9Z938_9STRA</name>
<evidence type="ECO:0000313" key="12">
    <source>
        <dbReference type="EMBL" id="CAD8311380.1"/>
    </source>
</evidence>
<dbReference type="Gene3D" id="1.20.120.1630">
    <property type="match status" value="1"/>
</dbReference>
<feature type="compositionally biased region" description="Low complexity" evidence="11">
    <location>
        <begin position="29"/>
        <end position="50"/>
    </location>
</feature>
<evidence type="ECO:0000256" key="8">
    <source>
        <dbReference type="ARBA" id="ARBA00022989"/>
    </source>
</evidence>
<dbReference type="InterPro" id="IPR007269">
    <property type="entry name" value="ICMT_MeTrfase"/>
</dbReference>
<keyword evidence="8 10" id="KW-1133">Transmembrane helix</keyword>
<evidence type="ECO:0000256" key="3">
    <source>
        <dbReference type="ARBA" id="ARBA00012151"/>
    </source>
</evidence>
<dbReference type="EMBL" id="HBED01020468">
    <property type="protein sequence ID" value="CAD8311380.1"/>
    <property type="molecule type" value="Transcribed_RNA"/>
</dbReference>
<feature type="compositionally biased region" description="Basic and acidic residues" evidence="11">
    <location>
        <begin position="93"/>
        <end position="109"/>
    </location>
</feature>
<feature type="compositionally biased region" description="Basic and acidic residues" evidence="11">
    <location>
        <begin position="51"/>
        <end position="67"/>
    </location>
</feature>
<comment type="similarity">
    <text evidence="2 10">Belongs to the class VI-like SAM-binding methyltransferase superfamily. Isoprenylcysteine carboxyl methyltransferase family.</text>
</comment>
<gene>
    <name evidence="12" type="ORF">TDUB1175_LOCUS10257</name>
</gene>
<feature type="transmembrane region" description="Helical" evidence="10">
    <location>
        <begin position="165"/>
        <end position="193"/>
    </location>
</feature>
<dbReference type="PANTHER" id="PTHR12714">
    <property type="entry name" value="PROTEIN-S ISOPRENYLCYSTEINE O-METHYLTRANSFERASE"/>
    <property type="match status" value="1"/>
</dbReference>
<sequence length="408" mass="45396">MGFRSNESPYVADNYTESEPPCIQPMSCRRLGSSSRLGSRGSFSRGNKGSGESHSHNGSNGRRDSPHRSASAPSMTNGGGMRRSRSNSPSMDPVREGRPVRSDQNRTYDDGSSVARTRMGTERQSTPSSSRALSAIRGIQDVLDFKFADKERHWQFAEKNGLGRVAMLACGLGLILGIHSVLLLLLCVHDLGLSSIGFLDDITPERVGLLRQWLVYVVLLSFFHIAEFFVTAIWNPSVTTADSFVVNQSLAYTTAALVSWAEFWVRFALFPSVNGGDALSVAGFGLVLMGQLCRTLAMVTCGESFNHVIQLAKKDNHKLVNHGIYRYLRHPSYVGFYWWSVGTQLLLGNPLCTMCYAGASWHFFNRRIPYEELTLLRHFPDEYPQYARTSWIGIPFIRSTAAEETKSD</sequence>
<keyword evidence="4 10" id="KW-0489">Methyltransferase</keyword>
<evidence type="ECO:0000256" key="5">
    <source>
        <dbReference type="ARBA" id="ARBA00022679"/>
    </source>
</evidence>
<evidence type="ECO:0000256" key="10">
    <source>
        <dbReference type="RuleBase" id="RU362022"/>
    </source>
</evidence>
<dbReference type="PANTHER" id="PTHR12714:SF9">
    <property type="entry name" value="PROTEIN-S-ISOPRENYLCYSTEINE O-METHYLTRANSFERASE"/>
    <property type="match status" value="1"/>
</dbReference>
<comment type="caution">
    <text evidence="10">Lacks conserved residue(s) required for the propagation of feature annotation.</text>
</comment>
<feature type="transmembrane region" description="Helical" evidence="10">
    <location>
        <begin position="213"/>
        <end position="234"/>
    </location>
</feature>
<evidence type="ECO:0000256" key="6">
    <source>
        <dbReference type="ARBA" id="ARBA00022691"/>
    </source>
</evidence>
<evidence type="ECO:0000256" key="2">
    <source>
        <dbReference type="ARBA" id="ARBA00009140"/>
    </source>
</evidence>
<organism evidence="12">
    <name type="scientific">Pseudictyota dubia</name>
    <dbReference type="NCBI Taxonomy" id="2749911"/>
    <lineage>
        <taxon>Eukaryota</taxon>
        <taxon>Sar</taxon>
        <taxon>Stramenopiles</taxon>
        <taxon>Ochrophyta</taxon>
        <taxon>Bacillariophyta</taxon>
        <taxon>Mediophyceae</taxon>
        <taxon>Biddulphiophycidae</taxon>
        <taxon>Eupodiscales</taxon>
        <taxon>Odontellaceae</taxon>
        <taxon>Pseudictyota</taxon>
    </lineage>
</organism>
<proteinExistence type="inferred from homology"/>
<evidence type="ECO:0000256" key="7">
    <source>
        <dbReference type="ARBA" id="ARBA00022692"/>
    </source>
</evidence>
<dbReference type="AlphaFoldDB" id="A0A7R9Z938"/>
<dbReference type="InterPro" id="IPR025770">
    <property type="entry name" value="PPMT_MeTrfase"/>
</dbReference>
<reference evidence="12" key="1">
    <citation type="submission" date="2021-01" db="EMBL/GenBank/DDBJ databases">
        <authorList>
            <person name="Corre E."/>
            <person name="Pelletier E."/>
            <person name="Niang G."/>
            <person name="Scheremetjew M."/>
            <person name="Finn R."/>
            <person name="Kale V."/>
            <person name="Holt S."/>
            <person name="Cochrane G."/>
            <person name="Meng A."/>
            <person name="Brown T."/>
            <person name="Cohen L."/>
        </authorList>
    </citation>
    <scope>NUCLEOTIDE SEQUENCE</scope>
    <source>
        <strain evidence="12">CCMP147</strain>
    </source>
</reference>
<dbReference type="Pfam" id="PF04140">
    <property type="entry name" value="ICMT"/>
    <property type="match status" value="1"/>
</dbReference>
<dbReference type="GO" id="GO:0032259">
    <property type="term" value="P:methylation"/>
    <property type="evidence" value="ECO:0007669"/>
    <property type="project" value="UniProtKB-KW"/>
</dbReference>
<feature type="compositionally biased region" description="Polar residues" evidence="11">
    <location>
        <begin position="122"/>
        <end position="132"/>
    </location>
</feature>
<evidence type="ECO:0000256" key="11">
    <source>
        <dbReference type="SAM" id="MobiDB-lite"/>
    </source>
</evidence>
<comment type="catalytic activity">
    <reaction evidence="10">
        <text>[protein]-C-terminal S-[(2E,6E)-farnesyl]-L-cysteine + S-adenosyl-L-methionine = [protein]-C-terminal S-[(2E,6E)-farnesyl]-L-cysteine methyl ester + S-adenosyl-L-homocysteine</text>
        <dbReference type="Rhea" id="RHEA:21672"/>
        <dbReference type="Rhea" id="RHEA-COMP:12125"/>
        <dbReference type="Rhea" id="RHEA-COMP:12126"/>
        <dbReference type="ChEBI" id="CHEBI:57856"/>
        <dbReference type="ChEBI" id="CHEBI:59789"/>
        <dbReference type="ChEBI" id="CHEBI:90510"/>
        <dbReference type="ChEBI" id="CHEBI:90511"/>
        <dbReference type="EC" id="2.1.1.100"/>
    </reaction>
</comment>
<dbReference type="GO" id="GO:0004671">
    <property type="term" value="F:protein C-terminal S-isoprenylcysteine carboxyl O-methyltransferase activity"/>
    <property type="evidence" value="ECO:0007669"/>
    <property type="project" value="UniProtKB-EC"/>
</dbReference>
<keyword evidence="10" id="KW-0256">Endoplasmic reticulum</keyword>
<keyword evidence="5" id="KW-0808">Transferase</keyword>
<keyword evidence="6 10" id="KW-0949">S-adenosyl-L-methionine</keyword>